<evidence type="ECO:0000259" key="9">
    <source>
        <dbReference type="Pfam" id="PF02770"/>
    </source>
</evidence>
<comment type="cofactor">
    <cofactor evidence="1 7">
        <name>FAD</name>
        <dbReference type="ChEBI" id="CHEBI:57692"/>
    </cofactor>
</comment>
<keyword evidence="4 7" id="KW-0274">FAD</keyword>
<evidence type="ECO:0000313" key="12">
    <source>
        <dbReference type="EMBL" id="PUA36122.1"/>
    </source>
</evidence>
<protein>
    <submittedName>
        <fullName evidence="12">Acyl-CoA dehydrogenase</fullName>
    </submittedName>
</protein>
<feature type="domain" description="Acyl-CoA dehydrogenase/oxidase C-terminal" evidence="8">
    <location>
        <begin position="251"/>
        <end position="414"/>
    </location>
</feature>
<dbReference type="InterPro" id="IPR036250">
    <property type="entry name" value="AcylCo_DH-like_C"/>
</dbReference>
<evidence type="ECO:0000256" key="6">
    <source>
        <dbReference type="ARBA" id="ARBA00052546"/>
    </source>
</evidence>
<keyword evidence="5 7" id="KW-0560">Oxidoreductase</keyword>
<dbReference type="InterPro" id="IPR009075">
    <property type="entry name" value="AcylCo_DH/oxidase_C"/>
</dbReference>
<evidence type="ECO:0000313" key="13">
    <source>
        <dbReference type="Proteomes" id="UP000244184"/>
    </source>
</evidence>
<dbReference type="PROSITE" id="PS00073">
    <property type="entry name" value="ACYL_COA_DH_2"/>
    <property type="match status" value="1"/>
</dbReference>
<sequence>MSKMMSKVVGGSFIIEDIDFTRVVTPEDFTEEHRMIAQTTEDFVAGDIAPHDEEIEKLDYELSVKMLRKAGELGLLGAEVPEAYGGLGLDKVSSTLINERLTKASAFALTVGAHVGIGTLPIVYFGTEEQKKKYLPLLATGQKVAAYCLTEPSSGSDALGAKATAVLSEDGTHYILNGTKQFITNAGFADVFIVYAKVNGTDFSTFIVERTMEGVSIGPEEKKMGIKGSSTCPLILEDVKVPVENLLWEVGKGHLIAFNILNIGRFKLAAGCVGAAKDAIELSAKYANERTQFGRKISSFPLIGAKLADMNIRTYVLESMAYRTAGLFDEGLSEVDHGSANVGQQSAKAIAEYALECSINKVFGSETLDFVADEGVQIHGGYGFTQEYRIERIYRDSRINRIFEGTNEINRLLIPGTLIKRAMKGELPLMQKAMGLQSELLSLVPGQTFEGTLEQENHLLAMAKKIFLMVGAQAVQKYQTKLDQEQEILSHLADIMISVFAMESALLRTKKQIAAGGEGKALNATDMTTVFVHESFARIEEWAKEALAAMESGDMLRTQLSVLKKLTRKTPINAIEIKREIASRVIEAEKYVV</sequence>
<reference evidence="12 13" key="1">
    <citation type="submission" date="2018-03" db="EMBL/GenBank/DDBJ databases">
        <title>Genome sequence of Paenibacillus elgii strain AC13 an antimicrobial compound producing bacteria.</title>
        <authorList>
            <person name="Kurokawa A.S."/>
            <person name="Araujo J.F."/>
            <person name="Costa R.A."/>
            <person name="Ortega D.B."/>
            <person name="Pires A.S."/>
            <person name="Pappas G.J.Jr."/>
            <person name="Franco O.L."/>
            <person name="Barreto C."/>
            <person name="Magalhaes B.S."/>
            <person name="Kruger R.H."/>
        </authorList>
    </citation>
    <scope>NUCLEOTIDE SEQUENCE [LARGE SCALE GENOMIC DNA]</scope>
    <source>
        <strain evidence="12 13">AC13</strain>
    </source>
</reference>
<dbReference type="Proteomes" id="UP000244184">
    <property type="component" value="Unassembled WGS sequence"/>
</dbReference>
<dbReference type="Pfam" id="PF00441">
    <property type="entry name" value="Acyl-CoA_dh_1"/>
    <property type="match status" value="1"/>
</dbReference>
<feature type="domain" description="Acyl-CoA dehydrogenase-like C-terminal" evidence="11">
    <location>
        <begin position="463"/>
        <end position="565"/>
    </location>
</feature>
<dbReference type="InterPro" id="IPR006089">
    <property type="entry name" value="Acyl-CoA_DH_CS"/>
</dbReference>
<dbReference type="Pfam" id="PF02771">
    <property type="entry name" value="Acyl-CoA_dh_N"/>
    <property type="match status" value="1"/>
</dbReference>
<dbReference type="FunFam" id="1.20.140.10:FF:000019">
    <property type="entry name" value="Acyl-CoA dehydrogenase"/>
    <property type="match status" value="1"/>
</dbReference>
<dbReference type="Gene3D" id="2.40.110.10">
    <property type="entry name" value="Butyryl-CoA Dehydrogenase, subunit A, domain 2"/>
    <property type="match status" value="1"/>
</dbReference>
<dbReference type="EMBL" id="PYHP01000072">
    <property type="protein sequence ID" value="PUA36122.1"/>
    <property type="molecule type" value="Genomic_DNA"/>
</dbReference>
<dbReference type="Pfam" id="PF21263">
    <property type="entry name" value="Acyl-CoA-dh_C"/>
    <property type="match status" value="1"/>
</dbReference>
<organism evidence="12 13">
    <name type="scientific">Paenibacillus elgii</name>
    <dbReference type="NCBI Taxonomy" id="189691"/>
    <lineage>
        <taxon>Bacteria</taxon>
        <taxon>Bacillati</taxon>
        <taxon>Bacillota</taxon>
        <taxon>Bacilli</taxon>
        <taxon>Bacillales</taxon>
        <taxon>Paenibacillaceae</taxon>
        <taxon>Paenibacillus</taxon>
    </lineage>
</organism>
<feature type="domain" description="Acyl-CoA dehydrogenase/oxidase N-terminal" evidence="10">
    <location>
        <begin position="30"/>
        <end position="142"/>
    </location>
</feature>
<dbReference type="InterPro" id="IPR009100">
    <property type="entry name" value="AcylCoA_DH/oxidase_NM_dom_sf"/>
</dbReference>
<dbReference type="SUPFAM" id="SSF56645">
    <property type="entry name" value="Acyl-CoA dehydrogenase NM domain-like"/>
    <property type="match status" value="1"/>
</dbReference>
<evidence type="ECO:0000256" key="4">
    <source>
        <dbReference type="ARBA" id="ARBA00022827"/>
    </source>
</evidence>
<dbReference type="PANTHER" id="PTHR43884:SF12">
    <property type="entry name" value="ISOVALERYL-COA DEHYDROGENASE, MITOCHONDRIAL-RELATED"/>
    <property type="match status" value="1"/>
</dbReference>
<evidence type="ECO:0000256" key="5">
    <source>
        <dbReference type="ARBA" id="ARBA00023002"/>
    </source>
</evidence>
<accession>A0A2T6FW45</accession>
<dbReference type="FunFam" id="1.10.540.10:FF:000001">
    <property type="entry name" value="Very long-chain-specific acyl-CoA dehydrogenase, mitochondrial"/>
    <property type="match status" value="1"/>
</dbReference>
<proteinExistence type="inferred from homology"/>
<dbReference type="InterPro" id="IPR049426">
    <property type="entry name" value="Acyl-CoA-dh-like_C"/>
</dbReference>
<dbReference type="PANTHER" id="PTHR43884">
    <property type="entry name" value="ACYL-COA DEHYDROGENASE"/>
    <property type="match status" value="1"/>
</dbReference>
<name>A0A2T6FW45_9BACL</name>
<dbReference type="GO" id="GO:0003995">
    <property type="term" value="F:acyl-CoA dehydrogenase activity"/>
    <property type="evidence" value="ECO:0007669"/>
    <property type="project" value="InterPro"/>
</dbReference>
<dbReference type="GO" id="GO:0050660">
    <property type="term" value="F:flavin adenine dinucleotide binding"/>
    <property type="evidence" value="ECO:0007669"/>
    <property type="project" value="InterPro"/>
</dbReference>
<dbReference type="InterPro" id="IPR006091">
    <property type="entry name" value="Acyl-CoA_Oxase/DH_mid-dom"/>
</dbReference>
<evidence type="ECO:0000259" key="10">
    <source>
        <dbReference type="Pfam" id="PF02771"/>
    </source>
</evidence>
<evidence type="ECO:0000256" key="1">
    <source>
        <dbReference type="ARBA" id="ARBA00001974"/>
    </source>
</evidence>
<comment type="catalytic activity">
    <reaction evidence="6">
        <text>a 2,3-saturated acyl-CoA + A = a 2,3-dehydroacyl-CoA + AH2</text>
        <dbReference type="Rhea" id="RHEA:48608"/>
        <dbReference type="ChEBI" id="CHEBI:13193"/>
        <dbReference type="ChEBI" id="CHEBI:17499"/>
        <dbReference type="ChEBI" id="CHEBI:60015"/>
        <dbReference type="ChEBI" id="CHEBI:65111"/>
    </reaction>
</comment>
<dbReference type="InterPro" id="IPR037069">
    <property type="entry name" value="AcylCoA_DH/ox_N_sf"/>
</dbReference>
<dbReference type="RefSeq" id="WP_108534027.1">
    <property type="nucleotide sequence ID" value="NZ_PYHP01000072.1"/>
</dbReference>
<comment type="caution">
    <text evidence="12">The sequence shown here is derived from an EMBL/GenBank/DDBJ whole genome shotgun (WGS) entry which is preliminary data.</text>
</comment>
<evidence type="ECO:0000256" key="3">
    <source>
        <dbReference type="ARBA" id="ARBA00022630"/>
    </source>
</evidence>
<comment type="similarity">
    <text evidence="2 7">Belongs to the acyl-CoA dehydrogenase family.</text>
</comment>
<evidence type="ECO:0000256" key="7">
    <source>
        <dbReference type="RuleBase" id="RU362125"/>
    </source>
</evidence>
<evidence type="ECO:0000259" key="11">
    <source>
        <dbReference type="Pfam" id="PF21263"/>
    </source>
</evidence>
<dbReference type="Pfam" id="PF02770">
    <property type="entry name" value="Acyl-CoA_dh_M"/>
    <property type="match status" value="1"/>
</dbReference>
<gene>
    <name evidence="12" type="ORF">C8Z91_27130</name>
</gene>
<dbReference type="SUPFAM" id="SSF47203">
    <property type="entry name" value="Acyl-CoA dehydrogenase C-terminal domain-like"/>
    <property type="match status" value="1"/>
</dbReference>
<dbReference type="FunFam" id="2.40.110.10:FF:000001">
    <property type="entry name" value="Acyl-CoA dehydrogenase, mitochondrial"/>
    <property type="match status" value="1"/>
</dbReference>
<dbReference type="InterPro" id="IPR013786">
    <property type="entry name" value="AcylCoA_DH/ox_N"/>
</dbReference>
<dbReference type="InterPro" id="IPR046373">
    <property type="entry name" value="Acyl-CoA_Oxase/DH_mid-dom_sf"/>
</dbReference>
<dbReference type="Gene3D" id="1.10.540.10">
    <property type="entry name" value="Acyl-CoA dehydrogenase/oxidase, N-terminal domain"/>
    <property type="match status" value="1"/>
</dbReference>
<evidence type="ECO:0000256" key="2">
    <source>
        <dbReference type="ARBA" id="ARBA00009347"/>
    </source>
</evidence>
<dbReference type="PROSITE" id="PS00072">
    <property type="entry name" value="ACYL_COA_DH_1"/>
    <property type="match status" value="1"/>
</dbReference>
<keyword evidence="3 7" id="KW-0285">Flavoprotein</keyword>
<evidence type="ECO:0000259" key="8">
    <source>
        <dbReference type="Pfam" id="PF00441"/>
    </source>
</evidence>
<dbReference type="AlphaFoldDB" id="A0A2T6FW45"/>
<dbReference type="Gene3D" id="1.20.140.10">
    <property type="entry name" value="Butyryl-CoA Dehydrogenase, subunit A, domain 3"/>
    <property type="match status" value="2"/>
</dbReference>
<feature type="domain" description="Acyl-CoA oxidase/dehydrogenase middle" evidence="9">
    <location>
        <begin position="146"/>
        <end position="239"/>
    </location>
</feature>